<evidence type="ECO:0000313" key="2">
    <source>
        <dbReference type="EMBL" id="RVE74109.1"/>
    </source>
</evidence>
<reference evidence="2 3" key="2">
    <citation type="submission" date="2019-01" db="EMBL/GenBank/DDBJ databases">
        <title>A chromosome length genome reference of the Java medaka (oryzias javanicus).</title>
        <authorList>
            <person name="Herpin A."/>
            <person name="Takehana Y."/>
            <person name="Naruse K."/>
            <person name="Ansai S."/>
            <person name="Kawaguchi M."/>
        </authorList>
    </citation>
    <scope>NUCLEOTIDE SEQUENCE [LARGE SCALE GENOMIC DNA]</scope>
    <source>
        <strain evidence="2">RS831</strain>
        <tissue evidence="2">Whole body</tissue>
    </source>
</reference>
<dbReference type="EMBL" id="CM012440">
    <property type="protein sequence ID" value="RVE74109.1"/>
    <property type="molecule type" value="Genomic_DNA"/>
</dbReference>
<dbReference type="Proteomes" id="UP000283210">
    <property type="component" value="Chromosome 4"/>
</dbReference>
<keyword evidence="3" id="KW-1185">Reference proteome</keyword>
<sequence length="98" mass="11214">MFPTPSSCKRTETQRREADARPEQSRQTGLQRAAASFWTFTLKHQKHLSGEPPLVPQRVVDAMKKSFLQVSVHLICVQAASLRRKNLFHCLQIQAKTK</sequence>
<protein>
    <submittedName>
        <fullName evidence="2">Uncharacterized protein</fullName>
    </submittedName>
</protein>
<proteinExistence type="predicted"/>
<feature type="region of interest" description="Disordered" evidence="1">
    <location>
        <begin position="1"/>
        <end position="29"/>
    </location>
</feature>
<feature type="compositionally biased region" description="Basic and acidic residues" evidence="1">
    <location>
        <begin position="9"/>
        <end position="24"/>
    </location>
</feature>
<gene>
    <name evidence="2" type="ORF">OJAV_G00038220</name>
</gene>
<organism evidence="2 3">
    <name type="scientific">Oryzias javanicus</name>
    <name type="common">Javanese ricefish</name>
    <name type="synonym">Aplocheilus javanicus</name>
    <dbReference type="NCBI Taxonomy" id="123683"/>
    <lineage>
        <taxon>Eukaryota</taxon>
        <taxon>Metazoa</taxon>
        <taxon>Chordata</taxon>
        <taxon>Craniata</taxon>
        <taxon>Vertebrata</taxon>
        <taxon>Euteleostomi</taxon>
        <taxon>Actinopterygii</taxon>
        <taxon>Neopterygii</taxon>
        <taxon>Teleostei</taxon>
        <taxon>Neoteleostei</taxon>
        <taxon>Acanthomorphata</taxon>
        <taxon>Ovalentaria</taxon>
        <taxon>Atherinomorphae</taxon>
        <taxon>Beloniformes</taxon>
        <taxon>Adrianichthyidae</taxon>
        <taxon>Oryziinae</taxon>
        <taxon>Oryzias</taxon>
    </lineage>
</organism>
<evidence type="ECO:0000313" key="3">
    <source>
        <dbReference type="Proteomes" id="UP000283210"/>
    </source>
</evidence>
<accession>A0A437DGH4</accession>
<dbReference type="AlphaFoldDB" id="A0A437DGH4"/>
<reference evidence="2 3" key="1">
    <citation type="submission" date="2018-11" db="EMBL/GenBank/DDBJ databases">
        <authorList>
            <person name="Lopez-Roques C."/>
            <person name="Donnadieu C."/>
            <person name="Bouchez O."/>
            <person name="Klopp C."/>
            <person name="Cabau C."/>
            <person name="Zahm M."/>
        </authorList>
    </citation>
    <scope>NUCLEOTIDE SEQUENCE [LARGE SCALE GENOMIC DNA]</scope>
    <source>
        <strain evidence="2">RS831</strain>
        <tissue evidence="2">Whole body</tissue>
    </source>
</reference>
<evidence type="ECO:0000256" key="1">
    <source>
        <dbReference type="SAM" id="MobiDB-lite"/>
    </source>
</evidence>
<name>A0A437DGH4_ORYJA</name>